<dbReference type="HOGENOM" id="CLU_009736_0_0_9"/>
<organism evidence="2 3">
    <name type="scientific">Clostridium pasteurianum BC1</name>
    <dbReference type="NCBI Taxonomy" id="86416"/>
    <lineage>
        <taxon>Bacteria</taxon>
        <taxon>Bacillati</taxon>
        <taxon>Bacillota</taxon>
        <taxon>Clostridia</taxon>
        <taxon>Eubacteriales</taxon>
        <taxon>Clostridiaceae</taxon>
        <taxon>Clostridium</taxon>
    </lineage>
</organism>
<dbReference type="Pfam" id="PF01368">
    <property type="entry name" value="DHH"/>
    <property type="match status" value="1"/>
</dbReference>
<gene>
    <name evidence="2" type="ORF">Clopa_2330</name>
</gene>
<name>R4K9J1_CLOPA</name>
<evidence type="ECO:0000259" key="1">
    <source>
        <dbReference type="Pfam" id="PF01368"/>
    </source>
</evidence>
<dbReference type="eggNOG" id="COG0608">
    <property type="taxonomic scope" value="Bacteria"/>
</dbReference>
<evidence type="ECO:0000313" key="2">
    <source>
        <dbReference type="EMBL" id="AGK97194.1"/>
    </source>
</evidence>
<reference evidence="2 3" key="1">
    <citation type="submission" date="2012-01" db="EMBL/GenBank/DDBJ databases">
        <title>Complete sequence of chromosome of Clostridium pasteurianum BC1.</title>
        <authorList>
            <consortium name="US DOE Joint Genome Institute"/>
            <person name="Lucas S."/>
            <person name="Han J."/>
            <person name="Lapidus A."/>
            <person name="Cheng J.-F."/>
            <person name="Goodwin L."/>
            <person name="Pitluck S."/>
            <person name="Peters L."/>
            <person name="Mikhailova N."/>
            <person name="Teshima H."/>
            <person name="Detter J.C."/>
            <person name="Han C."/>
            <person name="Tapia R."/>
            <person name="Land M."/>
            <person name="Hauser L."/>
            <person name="Kyrpides N."/>
            <person name="Ivanova N."/>
            <person name="Pagani I."/>
            <person name="Dunn J."/>
            <person name="Taghavi S."/>
            <person name="Francis A."/>
            <person name="van der Lelie D."/>
            <person name="Woyke T."/>
        </authorList>
    </citation>
    <scope>NUCLEOTIDE SEQUENCE [LARGE SCALE GENOMIC DNA]</scope>
    <source>
        <strain evidence="2 3">BC1</strain>
    </source>
</reference>
<dbReference type="KEGG" id="cpas:Clopa_2330"/>
<proteinExistence type="predicted"/>
<keyword evidence="2" id="KW-0378">Hydrolase</keyword>
<evidence type="ECO:0000313" key="3">
    <source>
        <dbReference type="Proteomes" id="UP000013523"/>
    </source>
</evidence>
<dbReference type="GO" id="GO:0004527">
    <property type="term" value="F:exonuclease activity"/>
    <property type="evidence" value="ECO:0007669"/>
    <property type="project" value="UniProtKB-KW"/>
</dbReference>
<dbReference type="InterPro" id="IPR001667">
    <property type="entry name" value="DDH_dom"/>
</dbReference>
<dbReference type="OrthoDB" id="1925987at2"/>
<keyword evidence="2" id="KW-0540">Nuclease</keyword>
<dbReference type="Gene3D" id="3.90.1640.30">
    <property type="match status" value="1"/>
</dbReference>
<dbReference type="EMBL" id="CP003261">
    <property type="protein sequence ID" value="AGK97194.1"/>
    <property type="molecule type" value="Genomic_DNA"/>
</dbReference>
<dbReference type="Proteomes" id="UP000013523">
    <property type="component" value="Chromosome"/>
</dbReference>
<dbReference type="RefSeq" id="WP_015615498.1">
    <property type="nucleotide sequence ID" value="NC_021182.1"/>
</dbReference>
<dbReference type="PATRIC" id="fig|86416.3.peg.2313"/>
<dbReference type="PANTHER" id="PTHR30255">
    <property type="entry name" value="SINGLE-STRANDED-DNA-SPECIFIC EXONUCLEASE RECJ"/>
    <property type="match status" value="1"/>
</dbReference>
<dbReference type="SUPFAM" id="SSF64182">
    <property type="entry name" value="DHH phosphoesterases"/>
    <property type="match status" value="1"/>
</dbReference>
<keyword evidence="2" id="KW-0269">Exonuclease</keyword>
<feature type="domain" description="DDH" evidence="1">
    <location>
        <begin position="41"/>
        <end position="189"/>
    </location>
</feature>
<protein>
    <submittedName>
        <fullName evidence="2">Single-stranded DNA-specific exonuclease</fullName>
    </submittedName>
</protein>
<keyword evidence="3" id="KW-1185">Reference proteome</keyword>
<dbReference type="PANTHER" id="PTHR30255:SF2">
    <property type="entry name" value="SINGLE-STRANDED-DNA-SPECIFIC EXONUCLEASE RECJ"/>
    <property type="match status" value="1"/>
</dbReference>
<sequence length="285" mass="32768">MEIIEENVHYLKQLKFHNPFFMDGMQKAIDKVVKAVNNREKIIIYGYSDVDSIYGISILFLLLKYLNADVEYFIPDDMDEEYRISSESLKDYIRYLGADLLITVGCGSNSKKEIILAKQLGMEVIITDYHEIYEDCKQAILINPNKKFCKYPFKYLSAAGIAFKFCEAISMYYKIKGVYKYIDLAMLGTISSKFPIKEENRTIVDVGLEHLAATNNYGIKALIKINRFKEFNEGMAVKLVESVISTKSVVGRIDNARIAVELFTTHDSYRALQIAKYLNKEVLKK</sequence>
<dbReference type="AlphaFoldDB" id="R4K9J1"/>
<dbReference type="InterPro" id="IPR051673">
    <property type="entry name" value="SSDNA_exonuclease_RecJ"/>
</dbReference>
<dbReference type="InterPro" id="IPR038763">
    <property type="entry name" value="DHH_sf"/>
</dbReference>
<dbReference type="STRING" id="86416.Clopa_2330"/>
<accession>R4K9J1</accession>